<dbReference type="KEGG" id="gur:Gura_2137"/>
<protein>
    <submittedName>
        <fullName evidence="2">Ppx/GppA phosphatase</fullName>
    </submittedName>
</protein>
<feature type="domain" description="Ppx/GppA phosphatase N-terminal" evidence="1">
    <location>
        <begin position="28"/>
        <end position="301"/>
    </location>
</feature>
<dbReference type="InterPro" id="IPR050273">
    <property type="entry name" value="GppA/Ppx_hydrolase"/>
</dbReference>
<dbReference type="RefSeq" id="WP_011939026.1">
    <property type="nucleotide sequence ID" value="NC_009483.1"/>
</dbReference>
<reference evidence="2 3" key="1">
    <citation type="submission" date="2007-05" db="EMBL/GenBank/DDBJ databases">
        <title>Complete sequence of Geobacter uraniireducens Rf4.</title>
        <authorList>
            <consortium name="US DOE Joint Genome Institute"/>
            <person name="Copeland A."/>
            <person name="Lucas S."/>
            <person name="Lapidus A."/>
            <person name="Barry K."/>
            <person name="Detter J.C."/>
            <person name="Glavina del Rio T."/>
            <person name="Hammon N."/>
            <person name="Israni S."/>
            <person name="Dalin E."/>
            <person name="Tice H."/>
            <person name="Pitluck S."/>
            <person name="Chertkov O."/>
            <person name="Brettin T."/>
            <person name="Bruce D."/>
            <person name="Han C."/>
            <person name="Schmutz J."/>
            <person name="Larimer F."/>
            <person name="Land M."/>
            <person name="Hauser L."/>
            <person name="Kyrpides N."/>
            <person name="Mikhailova N."/>
            <person name="Shelobolina E."/>
            <person name="Aklujkar M."/>
            <person name="Lovley D."/>
            <person name="Richardson P."/>
        </authorList>
    </citation>
    <scope>NUCLEOTIDE SEQUENCE [LARGE SCALE GENOMIC DNA]</scope>
    <source>
        <strain evidence="3">ATCC BAA-1134 / JCM 13001 / Rf4</strain>
    </source>
</reference>
<dbReference type="STRING" id="351605.Gura_2137"/>
<keyword evidence="3" id="KW-1185">Reference proteome</keyword>
<dbReference type="PANTHER" id="PTHR30005:SF0">
    <property type="entry name" value="RETROGRADE REGULATION PROTEIN 2"/>
    <property type="match status" value="1"/>
</dbReference>
<dbReference type="Proteomes" id="UP000006695">
    <property type="component" value="Chromosome"/>
</dbReference>
<accession>A5G3F7</accession>
<evidence type="ECO:0000259" key="1">
    <source>
        <dbReference type="Pfam" id="PF02541"/>
    </source>
</evidence>
<proteinExistence type="predicted"/>
<dbReference type="SUPFAM" id="SSF53067">
    <property type="entry name" value="Actin-like ATPase domain"/>
    <property type="match status" value="2"/>
</dbReference>
<dbReference type="PANTHER" id="PTHR30005">
    <property type="entry name" value="EXOPOLYPHOSPHATASE"/>
    <property type="match status" value="1"/>
</dbReference>
<gene>
    <name evidence="2" type="ordered locus">Gura_2137</name>
</gene>
<dbReference type="AlphaFoldDB" id="A5G3F7"/>
<dbReference type="EMBL" id="CP000698">
    <property type="protein sequence ID" value="ABQ26325.1"/>
    <property type="molecule type" value="Genomic_DNA"/>
</dbReference>
<dbReference type="Pfam" id="PF02541">
    <property type="entry name" value="Ppx-GppA"/>
    <property type="match status" value="1"/>
</dbReference>
<dbReference type="InterPro" id="IPR003695">
    <property type="entry name" value="Ppx_GppA_N"/>
</dbReference>
<sequence>MSRLNAAIDLGTNTARLLIGGIGDNDSFIPVLLKRHITRLGGGFSQNAGISSEAAERSIEALRDFAGEIRLHGVNNVRAVATSAVRDAVNGNIFCERVFRETGIKLEVIDGEKEALFTLRGVLAGIDDKIGDFLVFDVGGGSTEYTLSHGESPLFTRSLPLGVVRLTEGKITCEAMTDKVKRELDLLTGEMQRLGLMHDISKVTLVGTAGTATTLAAINLKMVDYDYRKVNNHTMTLAEIEDIYADLLPLTPAERLKITGLEKGREDLIIAGILITINTMKIFGFNRIKVSDFGLLEGLLLAD</sequence>
<evidence type="ECO:0000313" key="2">
    <source>
        <dbReference type="EMBL" id="ABQ26325.1"/>
    </source>
</evidence>
<dbReference type="Gene3D" id="3.30.420.40">
    <property type="match status" value="1"/>
</dbReference>
<name>A5G3F7_GEOUR</name>
<dbReference type="InterPro" id="IPR043129">
    <property type="entry name" value="ATPase_NBD"/>
</dbReference>
<dbReference type="GO" id="GO:0016462">
    <property type="term" value="F:pyrophosphatase activity"/>
    <property type="evidence" value="ECO:0007669"/>
    <property type="project" value="TreeGrafter"/>
</dbReference>
<organism evidence="2 3">
    <name type="scientific">Geotalea uraniireducens (strain Rf4)</name>
    <name type="common">Geobacter uraniireducens</name>
    <dbReference type="NCBI Taxonomy" id="351605"/>
    <lineage>
        <taxon>Bacteria</taxon>
        <taxon>Pseudomonadati</taxon>
        <taxon>Thermodesulfobacteriota</taxon>
        <taxon>Desulfuromonadia</taxon>
        <taxon>Geobacterales</taxon>
        <taxon>Geobacteraceae</taxon>
        <taxon>Geotalea</taxon>
    </lineage>
</organism>
<dbReference type="CDD" id="cd24054">
    <property type="entry name" value="ASKHA_NBD_AaPPX-GppA_MtPPX2-like"/>
    <property type="match status" value="1"/>
</dbReference>
<dbReference type="HOGENOM" id="CLU_025908_1_2_7"/>
<dbReference type="OrthoDB" id="9793035at2"/>
<evidence type="ECO:0000313" key="3">
    <source>
        <dbReference type="Proteomes" id="UP000006695"/>
    </source>
</evidence>
<dbReference type="Gene3D" id="3.30.420.150">
    <property type="entry name" value="Exopolyphosphatase. Domain 2"/>
    <property type="match status" value="1"/>
</dbReference>